<dbReference type="Gene3D" id="3.40.50.2300">
    <property type="match status" value="1"/>
</dbReference>
<dbReference type="InterPro" id="IPR050595">
    <property type="entry name" value="Bact_response_regulator"/>
</dbReference>
<dbReference type="Pfam" id="PF00072">
    <property type="entry name" value="Response_reg"/>
    <property type="match status" value="1"/>
</dbReference>
<dbReference type="InterPro" id="IPR011006">
    <property type="entry name" value="CheY-like_superfamily"/>
</dbReference>
<proteinExistence type="predicted"/>
<evidence type="ECO:0000256" key="3">
    <source>
        <dbReference type="PROSITE-ProRule" id="PRU00169"/>
    </source>
</evidence>
<name>F8EY95_GRAC1</name>
<dbReference type="RefSeq" id="WP_013967567.1">
    <property type="nucleotide sequence ID" value="NC_015732.1"/>
</dbReference>
<evidence type="ECO:0000256" key="2">
    <source>
        <dbReference type="ARBA" id="ARBA00023012"/>
    </source>
</evidence>
<feature type="domain" description="Response regulatory" evidence="4">
    <location>
        <begin position="8"/>
        <end position="124"/>
    </location>
</feature>
<dbReference type="STRING" id="744872.Spica_0083"/>
<evidence type="ECO:0000313" key="5">
    <source>
        <dbReference type="EMBL" id="AEJ18254.1"/>
    </source>
</evidence>
<gene>
    <name evidence="5" type="ordered locus">Spica_0083</name>
</gene>
<feature type="modified residue" description="4-aspartylphosphate" evidence="3">
    <location>
        <position position="57"/>
    </location>
</feature>
<dbReference type="SUPFAM" id="SSF52172">
    <property type="entry name" value="CheY-like"/>
    <property type="match status" value="1"/>
</dbReference>
<dbReference type="HOGENOM" id="CLU_000445_69_1_12"/>
<dbReference type="PROSITE" id="PS50110">
    <property type="entry name" value="RESPONSE_REGULATORY"/>
    <property type="match status" value="1"/>
</dbReference>
<dbReference type="PANTHER" id="PTHR44591">
    <property type="entry name" value="STRESS RESPONSE REGULATOR PROTEIN 1"/>
    <property type="match status" value="1"/>
</dbReference>
<evidence type="ECO:0000313" key="6">
    <source>
        <dbReference type="Proteomes" id="UP000000503"/>
    </source>
</evidence>
<sequence length="242" mass="26964">MKTSQHKHILIVEDSYVQAAGLQKILEQAGYSIVRAEHGLEALELLQKEHFDLVISDVMMPKMDGYTLCKTIKTNELYKHLPVILVTSLSEPADIIRGIESGADSFIPKPYKADFLLERVEAHLAGKIGDPAGDTHSSFRVSMGGSVYTLNADRAQLFNLLIASYEISLQKAKELEKMYRDLILAQQKIAKLEGILPICGSCKRIKGEDGQWHPVEDYIEVKTKRSVSHGLCPDCAKKVLNT</sequence>
<dbReference type="PANTHER" id="PTHR44591:SF14">
    <property type="entry name" value="PROTEIN PILG"/>
    <property type="match status" value="1"/>
</dbReference>
<dbReference type="EMBL" id="CP002868">
    <property type="protein sequence ID" value="AEJ18254.1"/>
    <property type="molecule type" value="Genomic_DNA"/>
</dbReference>
<dbReference type="GO" id="GO:0000160">
    <property type="term" value="P:phosphorelay signal transduction system"/>
    <property type="evidence" value="ECO:0007669"/>
    <property type="project" value="UniProtKB-KW"/>
</dbReference>
<dbReference type="SMART" id="SM00448">
    <property type="entry name" value="REC"/>
    <property type="match status" value="1"/>
</dbReference>
<dbReference type="KEGG" id="scd:Spica_0083"/>
<dbReference type="InterPro" id="IPR001789">
    <property type="entry name" value="Sig_transdc_resp-reg_receiver"/>
</dbReference>
<keyword evidence="6" id="KW-1185">Reference proteome</keyword>
<reference evidence="6" key="1">
    <citation type="journal article" date="2013" name="Stand. Genomic Sci.">
        <title>Genome sequence of the thermophilic fresh-water bacterium Spirochaeta caldaria type strain (H1(T)), reclassification of Spirochaeta caldaria, Spirochaeta stenostrepta, and Spirochaeta zuelzerae in the genus Treponema as Treponema caldaria comb. nov., Treponema stenostrepta comb. nov., and Treponema zuelzerae comb. nov., and emendation of the genus Treponema.</title>
        <authorList>
            <person name="Abt B."/>
            <person name="Goker M."/>
            <person name="Scheuner C."/>
            <person name="Han C."/>
            <person name="Lu M."/>
            <person name="Misra M."/>
            <person name="Lapidus A."/>
            <person name="Nolan M."/>
            <person name="Lucas S."/>
            <person name="Hammon N."/>
            <person name="Deshpande S."/>
            <person name="Cheng J.F."/>
            <person name="Tapia R."/>
            <person name="Goodwin L.A."/>
            <person name="Pitluck S."/>
            <person name="Liolios K."/>
            <person name="Pagani I."/>
            <person name="Ivanova N."/>
            <person name="Mavromatis K."/>
            <person name="Mikhailova N."/>
            <person name="Huntemann M."/>
            <person name="Pati A."/>
            <person name="Chen A."/>
            <person name="Palaniappan K."/>
            <person name="Land M."/>
            <person name="Hauser L."/>
            <person name="Jeffries C.D."/>
            <person name="Rohde M."/>
            <person name="Spring S."/>
            <person name="Gronow S."/>
            <person name="Detter J.C."/>
            <person name="Bristow J."/>
            <person name="Eisen J.A."/>
            <person name="Markowitz V."/>
            <person name="Hugenholtz P."/>
            <person name="Kyrpides N.C."/>
            <person name="Woyke T."/>
            <person name="Klenk H.P."/>
        </authorList>
    </citation>
    <scope>NUCLEOTIDE SEQUENCE</scope>
    <source>
        <strain evidence="6">ATCC 51460 / DSM 7334 / H1</strain>
    </source>
</reference>
<keyword evidence="2" id="KW-0902">Two-component regulatory system</keyword>
<keyword evidence="1 3" id="KW-0597">Phosphoprotein</keyword>
<accession>F8EY95</accession>
<protein>
    <submittedName>
        <fullName evidence="5">Response regulator receiver protein</fullName>
    </submittedName>
</protein>
<evidence type="ECO:0000259" key="4">
    <source>
        <dbReference type="PROSITE" id="PS50110"/>
    </source>
</evidence>
<organism evidence="5 6">
    <name type="scientific">Gracilinema caldarium (strain ATCC 51460 / DSM 7334 / H1)</name>
    <name type="common">Treponema caldarium</name>
    <dbReference type="NCBI Taxonomy" id="744872"/>
    <lineage>
        <taxon>Bacteria</taxon>
        <taxon>Pseudomonadati</taxon>
        <taxon>Spirochaetota</taxon>
        <taxon>Spirochaetia</taxon>
        <taxon>Spirochaetales</taxon>
        <taxon>Breznakiellaceae</taxon>
        <taxon>Gracilinema</taxon>
    </lineage>
</organism>
<dbReference type="AlphaFoldDB" id="F8EY95"/>
<evidence type="ECO:0000256" key="1">
    <source>
        <dbReference type="ARBA" id="ARBA00022553"/>
    </source>
</evidence>
<dbReference type="OrthoDB" id="341603at2"/>
<dbReference type="eggNOG" id="COG0745">
    <property type="taxonomic scope" value="Bacteria"/>
</dbReference>
<dbReference type="Proteomes" id="UP000000503">
    <property type="component" value="Chromosome"/>
</dbReference>